<dbReference type="EMBL" id="JACEIK010006320">
    <property type="protein sequence ID" value="MCE2055498.1"/>
    <property type="molecule type" value="Genomic_DNA"/>
</dbReference>
<sequence>MFLAGQKGTARNPLLKEGLEVNYLQGRTEKQNVEDRKSVNRSQNILPGYGSIAYKETKSLKEEKRKRNQSAINQLRSKSSIRVNQLSISLGENQIINEIERPKNIKKTRFKDSTEGRSILSERKGMLDISIDDHQDLNHVSI</sequence>
<accession>A0ABS8W2A1</accession>
<protein>
    <submittedName>
        <fullName evidence="1">Uncharacterized protein</fullName>
    </submittedName>
</protein>
<proteinExistence type="predicted"/>
<gene>
    <name evidence="1" type="ORF">HAX54_042767</name>
</gene>
<keyword evidence="2" id="KW-1185">Reference proteome</keyword>
<reference evidence="1 2" key="1">
    <citation type="journal article" date="2021" name="BMC Genomics">
        <title>Datura genome reveals duplications of psychoactive alkaloid biosynthetic genes and high mutation rate following tissue culture.</title>
        <authorList>
            <person name="Rajewski A."/>
            <person name="Carter-House D."/>
            <person name="Stajich J."/>
            <person name="Litt A."/>
        </authorList>
    </citation>
    <scope>NUCLEOTIDE SEQUENCE [LARGE SCALE GENOMIC DNA]</scope>
    <source>
        <strain evidence="1">AR-01</strain>
    </source>
</reference>
<dbReference type="Proteomes" id="UP000823775">
    <property type="component" value="Unassembled WGS sequence"/>
</dbReference>
<evidence type="ECO:0000313" key="2">
    <source>
        <dbReference type="Proteomes" id="UP000823775"/>
    </source>
</evidence>
<organism evidence="1 2">
    <name type="scientific">Datura stramonium</name>
    <name type="common">Jimsonweed</name>
    <name type="synonym">Common thornapple</name>
    <dbReference type="NCBI Taxonomy" id="4076"/>
    <lineage>
        <taxon>Eukaryota</taxon>
        <taxon>Viridiplantae</taxon>
        <taxon>Streptophyta</taxon>
        <taxon>Embryophyta</taxon>
        <taxon>Tracheophyta</taxon>
        <taxon>Spermatophyta</taxon>
        <taxon>Magnoliopsida</taxon>
        <taxon>eudicotyledons</taxon>
        <taxon>Gunneridae</taxon>
        <taxon>Pentapetalae</taxon>
        <taxon>asterids</taxon>
        <taxon>lamiids</taxon>
        <taxon>Solanales</taxon>
        <taxon>Solanaceae</taxon>
        <taxon>Solanoideae</taxon>
        <taxon>Datureae</taxon>
        <taxon>Datura</taxon>
    </lineage>
</organism>
<evidence type="ECO:0000313" key="1">
    <source>
        <dbReference type="EMBL" id="MCE2055498.1"/>
    </source>
</evidence>
<name>A0ABS8W2A1_DATST</name>
<comment type="caution">
    <text evidence="1">The sequence shown here is derived from an EMBL/GenBank/DDBJ whole genome shotgun (WGS) entry which is preliminary data.</text>
</comment>